<organism evidence="2 3">
    <name type="scientific">Paenibacillus montaniterrae</name>
    <dbReference type="NCBI Taxonomy" id="429341"/>
    <lineage>
        <taxon>Bacteria</taxon>
        <taxon>Bacillati</taxon>
        <taxon>Bacillota</taxon>
        <taxon>Bacilli</taxon>
        <taxon>Bacillales</taxon>
        <taxon>Paenibacillaceae</taxon>
        <taxon>Paenibacillus</taxon>
    </lineage>
</organism>
<evidence type="ECO:0000313" key="2">
    <source>
        <dbReference type="EMBL" id="GIP14381.1"/>
    </source>
</evidence>
<dbReference type="Pfam" id="PF10137">
    <property type="entry name" value="CAP12-PCTIR_TIR"/>
    <property type="match status" value="1"/>
</dbReference>
<dbReference type="InterPro" id="IPR019302">
    <property type="entry name" value="CAP12/PCTIR_TIR_dom"/>
</dbReference>
<keyword evidence="3" id="KW-1185">Reference proteome</keyword>
<dbReference type="EMBL" id="BOSE01000001">
    <property type="protein sequence ID" value="GIP14381.1"/>
    <property type="molecule type" value="Genomic_DNA"/>
</dbReference>
<dbReference type="AlphaFoldDB" id="A0A919YN84"/>
<gene>
    <name evidence="2" type="ORF">J40TS1_00230</name>
</gene>
<evidence type="ECO:0000313" key="3">
    <source>
        <dbReference type="Proteomes" id="UP000683139"/>
    </source>
</evidence>
<name>A0A919YN84_9BACL</name>
<evidence type="ECO:0000259" key="1">
    <source>
        <dbReference type="Pfam" id="PF10137"/>
    </source>
</evidence>
<accession>A0A919YN84</accession>
<dbReference type="Proteomes" id="UP000683139">
    <property type="component" value="Unassembled WGS sequence"/>
</dbReference>
<dbReference type="GO" id="GO:0050135">
    <property type="term" value="F:NADP+ nucleosidase activity"/>
    <property type="evidence" value="ECO:0007669"/>
    <property type="project" value="InterPro"/>
</dbReference>
<feature type="domain" description="CD-NTase-associated protein 12/Pycsar effector protein TIR" evidence="1">
    <location>
        <begin position="147"/>
        <end position="266"/>
    </location>
</feature>
<proteinExistence type="predicted"/>
<dbReference type="RefSeq" id="WP_213512514.1">
    <property type="nucleotide sequence ID" value="NZ_BOSE01000001.1"/>
</dbReference>
<reference evidence="2" key="1">
    <citation type="submission" date="2021-03" db="EMBL/GenBank/DDBJ databases">
        <title>Antimicrobial resistance genes in bacteria isolated from Japanese honey, and their potential for conferring macrolide and lincosamide resistance in the American foulbrood pathogen Paenibacillus larvae.</title>
        <authorList>
            <person name="Okamoto M."/>
            <person name="Kumagai M."/>
            <person name="Kanamori H."/>
            <person name="Takamatsu D."/>
        </authorList>
    </citation>
    <scope>NUCLEOTIDE SEQUENCE</scope>
    <source>
        <strain evidence="2">J40TS1</strain>
    </source>
</reference>
<sequence length="291" mass="33285">MARGKDQTKVPQRKRVSLVVPRESAKQKIESQIESGLVIRDLPKSNRNELKQAENEKNSWESYTKELLLRLFDDDQYSEEFAMVGFHVMYSPGESSLLDDINDFYDEMDGCLNYLRNLDNKLELIPEINQSKIPNITNIARTTDFNKVFIIHGHDNEAKVSAARFIEKLGLTAVIFHEQESRGNTIIEKLERLSDVGYAIVLLTPDDFGYSKNSTPESATSRARQNVVFEWGYFIAKLGRNKVSALLKGDIEIPSDLQGVLWERIDENGAWEYKVAKELRAAGYEVDMNKL</sequence>
<protein>
    <recommendedName>
        <fullName evidence="1">CD-NTase-associated protein 12/Pycsar effector protein TIR domain-containing protein</fullName>
    </recommendedName>
</protein>
<comment type="caution">
    <text evidence="2">The sequence shown here is derived from an EMBL/GenBank/DDBJ whole genome shotgun (WGS) entry which is preliminary data.</text>
</comment>